<evidence type="ECO:0000256" key="1">
    <source>
        <dbReference type="ARBA" id="ARBA00004651"/>
    </source>
</evidence>
<feature type="transmembrane region" description="Helical" evidence="7">
    <location>
        <begin position="190"/>
        <end position="212"/>
    </location>
</feature>
<feature type="domain" description="EamA" evidence="8">
    <location>
        <begin position="160"/>
        <end position="291"/>
    </location>
</feature>
<evidence type="ECO:0000256" key="2">
    <source>
        <dbReference type="ARBA" id="ARBA00007362"/>
    </source>
</evidence>
<dbReference type="RefSeq" id="WP_129984947.1">
    <property type="nucleotide sequence ID" value="NZ_SDPU01000001.1"/>
</dbReference>
<dbReference type="PANTHER" id="PTHR42920">
    <property type="entry name" value="OS03G0707200 PROTEIN-RELATED"/>
    <property type="match status" value="1"/>
</dbReference>
<feature type="transmembrane region" description="Helical" evidence="7">
    <location>
        <begin position="218"/>
        <end position="238"/>
    </location>
</feature>
<feature type="transmembrane region" description="Helical" evidence="7">
    <location>
        <begin position="159"/>
        <end position="178"/>
    </location>
</feature>
<organism evidence="9 10">
    <name type="scientific">Nocardioides iriomotensis</name>
    <dbReference type="NCBI Taxonomy" id="715784"/>
    <lineage>
        <taxon>Bacteria</taxon>
        <taxon>Bacillati</taxon>
        <taxon>Actinomycetota</taxon>
        <taxon>Actinomycetes</taxon>
        <taxon>Propionibacteriales</taxon>
        <taxon>Nocardioidaceae</taxon>
        <taxon>Nocardioides</taxon>
    </lineage>
</organism>
<evidence type="ECO:0000256" key="3">
    <source>
        <dbReference type="ARBA" id="ARBA00022475"/>
    </source>
</evidence>
<gene>
    <name evidence="9" type="ORF">ETU37_00665</name>
</gene>
<dbReference type="GO" id="GO:0005886">
    <property type="term" value="C:plasma membrane"/>
    <property type="evidence" value="ECO:0007669"/>
    <property type="project" value="UniProtKB-SubCell"/>
</dbReference>
<dbReference type="InterPro" id="IPR051258">
    <property type="entry name" value="Diverse_Substrate_Transporter"/>
</dbReference>
<evidence type="ECO:0000256" key="4">
    <source>
        <dbReference type="ARBA" id="ARBA00022692"/>
    </source>
</evidence>
<keyword evidence="3" id="KW-1003">Cell membrane</keyword>
<comment type="similarity">
    <text evidence="2">Belongs to the EamA transporter family.</text>
</comment>
<dbReference type="Pfam" id="PF00892">
    <property type="entry name" value="EamA"/>
    <property type="match status" value="1"/>
</dbReference>
<evidence type="ECO:0000313" key="9">
    <source>
        <dbReference type="EMBL" id="RYU15664.1"/>
    </source>
</evidence>
<keyword evidence="10" id="KW-1185">Reference proteome</keyword>
<keyword evidence="6 7" id="KW-0472">Membrane</keyword>
<comment type="caution">
    <text evidence="9">The sequence shown here is derived from an EMBL/GenBank/DDBJ whole genome shotgun (WGS) entry which is preliminary data.</text>
</comment>
<accession>A0A4Q5JAI7</accession>
<feature type="transmembrane region" description="Helical" evidence="7">
    <location>
        <begin position="110"/>
        <end position="128"/>
    </location>
</feature>
<dbReference type="OrthoDB" id="9815120at2"/>
<name>A0A4Q5JAI7_9ACTN</name>
<evidence type="ECO:0000256" key="5">
    <source>
        <dbReference type="ARBA" id="ARBA00022989"/>
    </source>
</evidence>
<comment type="subcellular location">
    <subcellularLocation>
        <location evidence="1">Cell membrane</location>
        <topology evidence="1">Multi-pass membrane protein</topology>
    </subcellularLocation>
</comment>
<sequence length="299" mass="30283">MALTETATAPLAPPAPPVAAPGRRTVRGLLTLVVSGASNQVGAAIGAHAFPAIGPPGVVAVRQLVAAAVLLPTVRPPVRRYTWAQWWPVLLLGLVYGGMNLGLYTAVDRIGLGLAVTLEFLGPLAVALAGSRRWVDLLCAVAAGIGVYLLVLPGSSTDLLGVGAGLLAACCWASYILLNRTAGRRLPGLQATAVASGVATLTFLPVLGYLAVTGAFTPAALAFAACAGLMSSVVPYALDLTALRTVPARFFGVFMSIHPVLAALAGLLILGEVLAVHEVAGIGVVVAANVVAVASLPRR</sequence>
<dbReference type="PANTHER" id="PTHR42920:SF5">
    <property type="entry name" value="EAMA DOMAIN-CONTAINING PROTEIN"/>
    <property type="match status" value="1"/>
</dbReference>
<keyword evidence="4 7" id="KW-0812">Transmembrane</keyword>
<feature type="transmembrane region" description="Helical" evidence="7">
    <location>
        <begin position="276"/>
        <end position="296"/>
    </location>
</feature>
<dbReference type="InterPro" id="IPR000620">
    <property type="entry name" value="EamA_dom"/>
</dbReference>
<dbReference type="AlphaFoldDB" id="A0A4Q5JAI7"/>
<evidence type="ECO:0000259" key="8">
    <source>
        <dbReference type="Pfam" id="PF00892"/>
    </source>
</evidence>
<proteinExistence type="inferred from homology"/>
<feature type="transmembrane region" description="Helical" evidence="7">
    <location>
        <begin position="250"/>
        <end position="270"/>
    </location>
</feature>
<dbReference type="EMBL" id="SDPU01000001">
    <property type="protein sequence ID" value="RYU15664.1"/>
    <property type="molecule type" value="Genomic_DNA"/>
</dbReference>
<keyword evidence="5 7" id="KW-1133">Transmembrane helix</keyword>
<dbReference type="SUPFAM" id="SSF103481">
    <property type="entry name" value="Multidrug resistance efflux transporter EmrE"/>
    <property type="match status" value="2"/>
</dbReference>
<evidence type="ECO:0000256" key="7">
    <source>
        <dbReference type="SAM" id="Phobius"/>
    </source>
</evidence>
<evidence type="ECO:0000256" key="6">
    <source>
        <dbReference type="ARBA" id="ARBA00023136"/>
    </source>
</evidence>
<protein>
    <submittedName>
        <fullName evidence="9">EamA family transporter</fullName>
    </submittedName>
</protein>
<dbReference type="InterPro" id="IPR037185">
    <property type="entry name" value="EmrE-like"/>
</dbReference>
<feature type="transmembrane region" description="Helical" evidence="7">
    <location>
        <begin position="86"/>
        <end position="104"/>
    </location>
</feature>
<feature type="transmembrane region" description="Helical" evidence="7">
    <location>
        <begin position="135"/>
        <end position="153"/>
    </location>
</feature>
<evidence type="ECO:0000313" key="10">
    <source>
        <dbReference type="Proteomes" id="UP000291189"/>
    </source>
</evidence>
<reference evidence="9 10" key="1">
    <citation type="submission" date="2019-01" db="EMBL/GenBank/DDBJ databases">
        <title>Nocardioides guangzhouensis sp. nov., an actinobacterium isolated from soil.</title>
        <authorList>
            <person name="Fu Y."/>
            <person name="Cai Y."/>
            <person name="Lin Z."/>
            <person name="Chen P."/>
        </authorList>
    </citation>
    <scope>NUCLEOTIDE SEQUENCE [LARGE SCALE GENOMIC DNA]</scope>
    <source>
        <strain evidence="9 10">NBRC 105384</strain>
    </source>
</reference>
<dbReference type="Proteomes" id="UP000291189">
    <property type="component" value="Unassembled WGS sequence"/>
</dbReference>